<protein>
    <submittedName>
        <fullName evidence="2">Uncharacterized protein</fullName>
    </submittedName>
</protein>
<evidence type="ECO:0000313" key="2">
    <source>
        <dbReference type="EMBL" id="KUK18606.1"/>
    </source>
</evidence>
<dbReference type="Proteomes" id="UP000053911">
    <property type="component" value="Unassembled WGS sequence"/>
</dbReference>
<reference evidence="3" key="1">
    <citation type="journal article" date="2015" name="MBio">
        <title>Genome-Resolved Metagenomic Analysis Reveals Roles for Candidate Phyla and Other Microbial Community Members in Biogeochemical Transformations in Oil Reservoirs.</title>
        <authorList>
            <person name="Hu P."/>
            <person name="Tom L."/>
            <person name="Singh A."/>
            <person name="Thomas B.C."/>
            <person name="Baker B.J."/>
            <person name="Piceno Y.M."/>
            <person name="Andersen G.L."/>
            <person name="Banfield J.F."/>
        </authorList>
    </citation>
    <scope>NUCLEOTIDE SEQUENCE [LARGE SCALE GENOMIC DNA]</scope>
</reference>
<feature type="transmembrane region" description="Helical" evidence="1">
    <location>
        <begin position="6"/>
        <end position="22"/>
    </location>
</feature>
<evidence type="ECO:0000313" key="3">
    <source>
        <dbReference type="Proteomes" id="UP000053911"/>
    </source>
</evidence>
<dbReference type="PATRIC" id="fig|172049.5.peg.546"/>
<sequence length="118" mass="13565">MEIEEYLIVVGLLLVLGFFIYPSESLSKTFCEGSFGTLGSYEISVQGGFLKVYHKGEEVFTVKEEQIFVKKVNINYSYSEGCYTVIIREKPEKALYLFIGGMLLIGVAFYYMAFLRYR</sequence>
<keyword evidence="1" id="KW-0812">Transmembrane</keyword>
<dbReference type="EMBL" id="LGFD01000002">
    <property type="protein sequence ID" value="KUK18606.1"/>
    <property type="molecule type" value="Genomic_DNA"/>
</dbReference>
<keyword evidence="1" id="KW-0472">Membrane</keyword>
<organism evidence="2 3">
    <name type="scientific">Thermococcus sibiricus</name>
    <dbReference type="NCBI Taxonomy" id="172049"/>
    <lineage>
        <taxon>Archaea</taxon>
        <taxon>Methanobacteriati</taxon>
        <taxon>Methanobacteriota</taxon>
        <taxon>Thermococci</taxon>
        <taxon>Thermococcales</taxon>
        <taxon>Thermococcaceae</taxon>
        <taxon>Thermococcus</taxon>
    </lineage>
</organism>
<dbReference type="AlphaFoldDB" id="A0A117L280"/>
<dbReference type="OMA" id="YSYSEGC"/>
<feature type="transmembrane region" description="Helical" evidence="1">
    <location>
        <begin position="94"/>
        <end position="113"/>
    </location>
</feature>
<dbReference type="RefSeq" id="WP_015849228.1">
    <property type="nucleotide sequence ID" value="NZ_LGFD01000002.1"/>
</dbReference>
<name>A0A117L280_9EURY</name>
<accession>A0A117L280</accession>
<dbReference type="GeneID" id="8095945"/>
<comment type="caution">
    <text evidence="2">The sequence shown here is derived from an EMBL/GenBank/DDBJ whole genome shotgun (WGS) entry which is preliminary data.</text>
</comment>
<evidence type="ECO:0000256" key="1">
    <source>
        <dbReference type="SAM" id="Phobius"/>
    </source>
</evidence>
<gene>
    <name evidence="2" type="ORF">XD54_0166</name>
</gene>
<keyword evidence="1" id="KW-1133">Transmembrane helix</keyword>
<proteinExistence type="predicted"/>